<accession>A0A8J4QVM5</accession>
<evidence type="ECO:0000313" key="2">
    <source>
        <dbReference type="EMBL" id="KAF3960501.1"/>
    </source>
</evidence>
<organism evidence="2 3">
    <name type="scientific">Castanea mollissima</name>
    <name type="common">Chinese chestnut</name>
    <dbReference type="NCBI Taxonomy" id="60419"/>
    <lineage>
        <taxon>Eukaryota</taxon>
        <taxon>Viridiplantae</taxon>
        <taxon>Streptophyta</taxon>
        <taxon>Embryophyta</taxon>
        <taxon>Tracheophyta</taxon>
        <taxon>Spermatophyta</taxon>
        <taxon>Magnoliopsida</taxon>
        <taxon>eudicotyledons</taxon>
        <taxon>Gunneridae</taxon>
        <taxon>Pentapetalae</taxon>
        <taxon>rosids</taxon>
        <taxon>fabids</taxon>
        <taxon>Fagales</taxon>
        <taxon>Fagaceae</taxon>
        <taxon>Castanea</taxon>
    </lineage>
</organism>
<name>A0A8J4QVM5_9ROSI</name>
<dbReference type="Proteomes" id="UP000737018">
    <property type="component" value="Unassembled WGS sequence"/>
</dbReference>
<evidence type="ECO:0000256" key="1">
    <source>
        <dbReference type="SAM" id="MobiDB-lite"/>
    </source>
</evidence>
<dbReference type="AlphaFoldDB" id="A0A8J4QVM5"/>
<proteinExistence type="predicted"/>
<feature type="region of interest" description="Disordered" evidence="1">
    <location>
        <begin position="1"/>
        <end position="30"/>
    </location>
</feature>
<sequence>MAVKSLGSGMGNTHAIKEPDSRSRTPTSSNRRRFFSAILYRRNHPQSSASSKNFIRFLWAKSPEQRAAVDLDHGHPLLKRNILKNVLELTQEEQSYIKNM</sequence>
<comment type="caution">
    <text evidence="2">The sequence shown here is derived from an EMBL/GenBank/DDBJ whole genome shotgun (WGS) entry which is preliminary data.</text>
</comment>
<reference evidence="2" key="1">
    <citation type="submission" date="2020-03" db="EMBL/GenBank/DDBJ databases">
        <title>Castanea mollissima Vanexum genome sequencing.</title>
        <authorList>
            <person name="Staton M."/>
        </authorList>
    </citation>
    <scope>NUCLEOTIDE SEQUENCE</scope>
    <source>
        <tissue evidence="2">Leaf</tissue>
    </source>
</reference>
<gene>
    <name evidence="2" type="ORF">CMV_014794</name>
</gene>
<dbReference type="EMBL" id="JRKL02002091">
    <property type="protein sequence ID" value="KAF3960501.1"/>
    <property type="molecule type" value="Genomic_DNA"/>
</dbReference>
<evidence type="ECO:0000313" key="3">
    <source>
        <dbReference type="Proteomes" id="UP000737018"/>
    </source>
</evidence>
<protein>
    <submittedName>
        <fullName evidence="2">Uncharacterized protein</fullName>
    </submittedName>
</protein>
<keyword evidence="3" id="KW-1185">Reference proteome</keyword>